<accession>A0AB33JUZ6</accession>
<name>A0AB33JUZ6_9ACTN</name>
<evidence type="ECO:0000256" key="1">
    <source>
        <dbReference type="SAM" id="MobiDB-lite"/>
    </source>
</evidence>
<proteinExistence type="predicted"/>
<evidence type="ECO:0000313" key="2">
    <source>
        <dbReference type="EMBL" id="BFP44197.1"/>
    </source>
</evidence>
<protein>
    <submittedName>
        <fullName evidence="2">Uncharacterized protein</fullName>
    </submittedName>
</protein>
<dbReference type="AlphaFoldDB" id="A0AB33JUZ6"/>
<reference evidence="2" key="1">
    <citation type="submission" date="2024-07" db="EMBL/GenBank/DDBJ databases">
        <title>Complete genome sequences of cellulolytic bacteria, Kitasatospora sp. CMC57 and Streptomyces sp. CMC78, isolated from Japanese agricultural soil.</title>
        <authorList>
            <person name="Hashimoto T."/>
            <person name="Ito M."/>
            <person name="Iwamoto M."/>
            <person name="Fukahori D."/>
            <person name="Shoda T."/>
            <person name="Sakoda M."/>
            <person name="Morohoshi T."/>
            <person name="Mitsuboshi M."/>
            <person name="Nishizawa T."/>
        </authorList>
    </citation>
    <scope>NUCLEOTIDE SEQUENCE</scope>
    <source>
        <strain evidence="2">CMC57</strain>
    </source>
</reference>
<feature type="region of interest" description="Disordered" evidence="1">
    <location>
        <begin position="50"/>
        <end position="87"/>
    </location>
</feature>
<feature type="compositionally biased region" description="Low complexity" evidence="1">
    <location>
        <begin position="50"/>
        <end position="68"/>
    </location>
</feature>
<gene>
    <name evidence="2" type="ORF">KCMC57_05650</name>
</gene>
<sequence length="110" mass="11371">MLTLTWTTNGDCRLSRWLRVRVREFAVAPTVIETVTARRHAGDWAGAATGVPASGAGRPGGVAAAGTASVHRNATPSASGRRGASRWSAVVVPTCGPASSERSVRDSDLT</sequence>
<feature type="compositionally biased region" description="Low complexity" evidence="1">
    <location>
        <begin position="77"/>
        <end position="87"/>
    </location>
</feature>
<organism evidence="2">
    <name type="scientific">Kitasatospora sp. CMC57</name>
    <dbReference type="NCBI Taxonomy" id="3231513"/>
    <lineage>
        <taxon>Bacteria</taxon>
        <taxon>Bacillati</taxon>
        <taxon>Actinomycetota</taxon>
        <taxon>Actinomycetes</taxon>
        <taxon>Kitasatosporales</taxon>
        <taxon>Streptomycetaceae</taxon>
        <taxon>Kitasatospora</taxon>
    </lineage>
</organism>
<dbReference type="EMBL" id="AP035881">
    <property type="protein sequence ID" value="BFP44197.1"/>
    <property type="molecule type" value="Genomic_DNA"/>
</dbReference>